<dbReference type="Proteomes" id="UP001417504">
    <property type="component" value="Unassembled WGS sequence"/>
</dbReference>
<dbReference type="AlphaFoldDB" id="A0AAP0PVN0"/>
<accession>A0AAP0PVN0</accession>
<organism evidence="1 2">
    <name type="scientific">Stephania japonica</name>
    <dbReference type="NCBI Taxonomy" id="461633"/>
    <lineage>
        <taxon>Eukaryota</taxon>
        <taxon>Viridiplantae</taxon>
        <taxon>Streptophyta</taxon>
        <taxon>Embryophyta</taxon>
        <taxon>Tracheophyta</taxon>
        <taxon>Spermatophyta</taxon>
        <taxon>Magnoliopsida</taxon>
        <taxon>Ranunculales</taxon>
        <taxon>Menispermaceae</taxon>
        <taxon>Menispermoideae</taxon>
        <taxon>Cissampelideae</taxon>
        <taxon>Stephania</taxon>
    </lineage>
</organism>
<evidence type="ECO:0000313" key="2">
    <source>
        <dbReference type="Proteomes" id="UP001417504"/>
    </source>
</evidence>
<keyword evidence="2" id="KW-1185">Reference proteome</keyword>
<comment type="caution">
    <text evidence="1">The sequence shown here is derived from an EMBL/GenBank/DDBJ whole genome shotgun (WGS) entry which is preliminary data.</text>
</comment>
<protein>
    <submittedName>
        <fullName evidence="1">Uncharacterized protein</fullName>
    </submittedName>
</protein>
<gene>
    <name evidence="1" type="ORF">Sjap_003624</name>
</gene>
<reference evidence="1 2" key="1">
    <citation type="submission" date="2024-01" db="EMBL/GenBank/DDBJ databases">
        <title>Genome assemblies of Stephania.</title>
        <authorList>
            <person name="Yang L."/>
        </authorList>
    </citation>
    <scope>NUCLEOTIDE SEQUENCE [LARGE SCALE GENOMIC DNA]</scope>
    <source>
        <strain evidence="1">QJT</strain>
        <tissue evidence="1">Leaf</tissue>
    </source>
</reference>
<evidence type="ECO:0000313" key="1">
    <source>
        <dbReference type="EMBL" id="KAK9156144.1"/>
    </source>
</evidence>
<sequence length="59" mass="6733">MSFLKQQQQFGDWFLASRTPAADATLPLRFEEVMVVIEALCFHEIPMCVICVPNTTSRD</sequence>
<name>A0AAP0PVN0_9MAGN</name>
<proteinExistence type="predicted"/>
<dbReference type="EMBL" id="JBBNAE010000001">
    <property type="protein sequence ID" value="KAK9156144.1"/>
    <property type="molecule type" value="Genomic_DNA"/>
</dbReference>